<dbReference type="InterPro" id="IPR027417">
    <property type="entry name" value="P-loop_NTPase"/>
</dbReference>
<dbReference type="RefSeq" id="WP_126072306.1">
    <property type="nucleotide sequence ID" value="NZ_CP051166.1"/>
</dbReference>
<dbReference type="EMBL" id="RXLQ01000001">
    <property type="protein sequence ID" value="RSZ60922.1"/>
    <property type="molecule type" value="Genomic_DNA"/>
</dbReference>
<sequence>MTTPATPPRTLRRALIIGGLTLLVASAVLTPKLNPLTRSRVMAAENIGLVWNDINLWRIALSQAVRESDDGAWPADIQQHRPQGVGPHIGVRSPGPWQLEATISRDAELGILAGTQLLFTYDPASMHWRCRNGAPPMPAGYMPISCEGMDASPGETGMPGTLLLWCALLFIGAAIFWVLRHPLIGPGQLRPGRLRRTPYPQLPQVDRLLRLSGRLRAVLQAAQIALPEWQRAVAYARHGADRRLATLAERLGTRARPADGWDLPGIVVEWQFANALPVSLDRCLAFVPETGCDEDELIRRLMAAPTGSDVMLVLAPNTAQAPMPRLQGYCEDRTNLFVMIDGAAQSECLLSRNPADVLLRLLAAQLRVTRISPYQTRGAITSAGAFFGREQLLARVIGREPANYLVVGGRQLGKSSLLKAVQRRLQDHPHIVCHYLSLRDHRLAPRMALQFGLPAATTLDDIIAHLESTYAGKRLFLMIDEADLFFRDESGNGYRQLAALRALSDEGRCWFMLAGFWDLYATAVLDYQSPLRNFGEVLTIGGLETEACRELATKPLARLRYGVDNPRLVEQLVEASGQRANLLAILCHECLELLGSGERVIEARHTAQAMASTAVQDALAGWGRLSNDETACRIDRIAVYHTALHGKTSLAALADLFAGSGRATEPEALRQALARLQLAYVLRRCEGGFMFAIPLFLKQFEAGETAVLLRQELAATPH</sequence>
<dbReference type="OrthoDB" id="6951663at2"/>
<evidence type="ECO:0000313" key="3">
    <source>
        <dbReference type="EMBL" id="RSZ60922.1"/>
    </source>
</evidence>
<dbReference type="CDD" id="cd00009">
    <property type="entry name" value="AAA"/>
    <property type="match status" value="1"/>
</dbReference>
<keyword evidence="3" id="KW-0547">Nucleotide-binding</keyword>
<dbReference type="InterPro" id="IPR049052">
    <property type="entry name" value="nSTAND1"/>
</dbReference>
<feature type="transmembrane region" description="Helical" evidence="1">
    <location>
        <begin position="12"/>
        <end position="30"/>
    </location>
</feature>
<dbReference type="Pfam" id="PF20703">
    <property type="entry name" value="nSTAND1"/>
    <property type="match status" value="1"/>
</dbReference>
<evidence type="ECO:0000259" key="2">
    <source>
        <dbReference type="Pfam" id="PF20703"/>
    </source>
</evidence>
<accession>A0A430HTX3</accession>
<protein>
    <submittedName>
        <fullName evidence="3">ATP-binding protein</fullName>
    </submittedName>
</protein>
<comment type="caution">
    <text evidence="3">The sequence shown here is derived from an EMBL/GenBank/DDBJ whole genome shotgun (WGS) entry which is preliminary data.</text>
</comment>
<feature type="domain" description="Novel STAND NTPase 1" evidence="2">
    <location>
        <begin position="382"/>
        <end position="598"/>
    </location>
</feature>
<reference evidence="3 4" key="1">
    <citation type="submission" date="2018-12" db="EMBL/GenBank/DDBJ databases">
        <authorList>
            <person name="Yang E."/>
        </authorList>
    </citation>
    <scope>NUCLEOTIDE SEQUENCE [LARGE SCALE GENOMIC DNA]</scope>
    <source>
        <strain evidence="3 4">SOD</strain>
    </source>
</reference>
<organism evidence="3 4">
    <name type="scientific">Massilia atriviolacea</name>
    <dbReference type="NCBI Taxonomy" id="2495579"/>
    <lineage>
        <taxon>Bacteria</taxon>
        <taxon>Pseudomonadati</taxon>
        <taxon>Pseudomonadota</taxon>
        <taxon>Betaproteobacteria</taxon>
        <taxon>Burkholderiales</taxon>
        <taxon>Oxalobacteraceae</taxon>
        <taxon>Telluria group</taxon>
        <taxon>Massilia</taxon>
    </lineage>
</organism>
<dbReference type="GO" id="GO:0005524">
    <property type="term" value="F:ATP binding"/>
    <property type="evidence" value="ECO:0007669"/>
    <property type="project" value="UniProtKB-KW"/>
</dbReference>
<proteinExistence type="predicted"/>
<evidence type="ECO:0000256" key="1">
    <source>
        <dbReference type="SAM" id="Phobius"/>
    </source>
</evidence>
<keyword evidence="1" id="KW-1133">Transmembrane helix</keyword>
<evidence type="ECO:0000313" key="4">
    <source>
        <dbReference type="Proteomes" id="UP000278085"/>
    </source>
</evidence>
<keyword evidence="4" id="KW-1185">Reference proteome</keyword>
<dbReference type="AlphaFoldDB" id="A0A430HTX3"/>
<gene>
    <name evidence="3" type="ORF">EJB06_01945</name>
</gene>
<keyword evidence="1" id="KW-0812">Transmembrane</keyword>
<dbReference type="Proteomes" id="UP000278085">
    <property type="component" value="Unassembled WGS sequence"/>
</dbReference>
<name>A0A430HTX3_9BURK</name>
<feature type="transmembrane region" description="Helical" evidence="1">
    <location>
        <begin position="162"/>
        <end position="179"/>
    </location>
</feature>
<keyword evidence="1" id="KW-0472">Membrane</keyword>
<keyword evidence="3" id="KW-0067">ATP-binding</keyword>
<dbReference type="Gene3D" id="3.40.50.300">
    <property type="entry name" value="P-loop containing nucleotide triphosphate hydrolases"/>
    <property type="match status" value="1"/>
</dbReference>
<dbReference type="SUPFAM" id="SSF52540">
    <property type="entry name" value="P-loop containing nucleoside triphosphate hydrolases"/>
    <property type="match status" value="1"/>
</dbReference>